<organism evidence="10 11">
    <name type="scientific">Hibiscus trionum</name>
    <name type="common">Flower of an hour</name>
    <dbReference type="NCBI Taxonomy" id="183268"/>
    <lineage>
        <taxon>Eukaryota</taxon>
        <taxon>Viridiplantae</taxon>
        <taxon>Streptophyta</taxon>
        <taxon>Embryophyta</taxon>
        <taxon>Tracheophyta</taxon>
        <taxon>Spermatophyta</taxon>
        <taxon>Magnoliopsida</taxon>
        <taxon>eudicotyledons</taxon>
        <taxon>Gunneridae</taxon>
        <taxon>Pentapetalae</taxon>
        <taxon>rosids</taxon>
        <taxon>malvids</taxon>
        <taxon>Malvales</taxon>
        <taxon>Malvaceae</taxon>
        <taxon>Malvoideae</taxon>
        <taxon>Hibiscus</taxon>
    </lineage>
</organism>
<feature type="region of interest" description="Disordered" evidence="7">
    <location>
        <begin position="243"/>
        <end position="264"/>
    </location>
</feature>
<dbReference type="InterPro" id="IPR005540">
    <property type="entry name" value="KNOX1"/>
</dbReference>
<keyword evidence="4 5" id="KW-0539">Nucleus</keyword>
<dbReference type="EMBL" id="BSYR01000019">
    <property type="protein sequence ID" value="GMI82733.1"/>
    <property type="molecule type" value="Genomic_DNA"/>
</dbReference>
<dbReference type="SUPFAM" id="SSF46689">
    <property type="entry name" value="Homeodomain-like"/>
    <property type="match status" value="1"/>
</dbReference>
<dbReference type="SMART" id="SM01255">
    <property type="entry name" value="KNOX1"/>
    <property type="match status" value="1"/>
</dbReference>
<keyword evidence="3 5" id="KW-0371">Homeobox</keyword>
<evidence type="ECO:0000256" key="2">
    <source>
        <dbReference type="ARBA" id="ARBA00023125"/>
    </source>
</evidence>
<protein>
    <submittedName>
        <fullName evidence="10">Uncharacterized protein</fullName>
    </submittedName>
</protein>
<dbReference type="Pfam" id="PF05920">
    <property type="entry name" value="Homeobox_KN"/>
    <property type="match status" value="1"/>
</dbReference>
<proteinExistence type="inferred from homology"/>
<name>A0A9W7HTZ9_HIBTR</name>
<evidence type="ECO:0000259" key="9">
    <source>
        <dbReference type="PROSITE" id="PS51213"/>
    </source>
</evidence>
<dbReference type="GO" id="GO:0000981">
    <property type="term" value="F:DNA-binding transcription factor activity, RNA polymerase II-specific"/>
    <property type="evidence" value="ECO:0007669"/>
    <property type="project" value="InterPro"/>
</dbReference>
<dbReference type="Proteomes" id="UP001165190">
    <property type="component" value="Unassembled WGS sequence"/>
</dbReference>
<reference evidence="10" key="1">
    <citation type="submission" date="2023-05" db="EMBL/GenBank/DDBJ databases">
        <title>Genome and transcriptome analyses reveal genes involved in the formation of fine ridges on petal epidermal cells in Hibiscus trionum.</title>
        <authorList>
            <person name="Koshimizu S."/>
            <person name="Masuda S."/>
            <person name="Ishii T."/>
            <person name="Shirasu K."/>
            <person name="Hoshino A."/>
            <person name="Arita M."/>
        </authorList>
    </citation>
    <scope>NUCLEOTIDE SEQUENCE</scope>
    <source>
        <strain evidence="10">Hamamatsu line</strain>
    </source>
</reference>
<gene>
    <name evidence="10" type="ORF">HRI_001942600</name>
</gene>
<dbReference type="SMART" id="SM01256">
    <property type="entry name" value="KNOX2"/>
    <property type="match status" value="1"/>
</dbReference>
<dbReference type="PANTHER" id="PTHR11850">
    <property type="entry name" value="HOMEOBOX PROTEIN TRANSCRIPTION FACTORS"/>
    <property type="match status" value="1"/>
</dbReference>
<keyword evidence="11" id="KW-1185">Reference proteome</keyword>
<evidence type="ECO:0000259" key="8">
    <source>
        <dbReference type="PROSITE" id="PS50071"/>
    </source>
</evidence>
<dbReference type="Pfam" id="PF03790">
    <property type="entry name" value="KNOX1"/>
    <property type="match status" value="1"/>
</dbReference>
<evidence type="ECO:0000256" key="3">
    <source>
        <dbReference type="ARBA" id="ARBA00023155"/>
    </source>
</evidence>
<comment type="subcellular location">
    <subcellularLocation>
        <location evidence="1 5">Nucleus</location>
    </subcellularLocation>
</comment>
<dbReference type="InterPro" id="IPR009057">
    <property type="entry name" value="Homeodomain-like_sf"/>
</dbReference>
<comment type="caution">
    <text evidence="10">The sequence shown here is derived from an EMBL/GenBank/DDBJ whole genome shotgun (WGS) entry which is preliminary data.</text>
</comment>
<dbReference type="InterPro" id="IPR017970">
    <property type="entry name" value="Homeobox_CS"/>
</dbReference>
<sequence>MEMENFLQEMNISRACAIAPLAHCWRPQLNSLTKEKEHNEEYNQLNENSTPRVNFLYATPVLAPNSSTYGRASNQQTEIPLISFQLQSEADPIVKTEATTTQHGQKFHYTLLRGNQAIHRQQEGSESSNEMEAMKAKIIAHPQYSNLLEAYMDCQKVGAPPEVMSRLAAARQEFEARQRSSVTSRDTSKDPELDQFMEAYSDMLVKYREELTRPIQEALDFMRRIEAQLNMLSNTPVRIFNSDEKCEGVGSSEEDRDNGGGEAELPEFDRELKKHLLRKYCGYLSSLKQELSKKKKRVILPKEARQKLLSWWELHYKWPYPSESEKVALAESTGLDQKQINNWFINQRKRHWKPSEDMQFMVMDGLHPQSAALYMDGHFFGDGPYRLGPS</sequence>
<evidence type="ECO:0000256" key="4">
    <source>
        <dbReference type="ARBA" id="ARBA00023242"/>
    </source>
</evidence>
<dbReference type="GO" id="GO:0003677">
    <property type="term" value="F:DNA binding"/>
    <property type="evidence" value="ECO:0007669"/>
    <property type="project" value="UniProtKB-UniRule"/>
</dbReference>
<dbReference type="InterPro" id="IPR050224">
    <property type="entry name" value="TALE_homeobox"/>
</dbReference>
<dbReference type="PROSITE" id="PS00027">
    <property type="entry name" value="HOMEOBOX_1"/>
    <property type="match status" value="1"/>
</dbReference>
<evidence type="ECO:0000256" key="7">
    <source>
        <dbReference type="SAM" id="MobiDB-lite"/>
    </source>
</evidence>
<keyword evidence="2 5" id="KW-0238">DNA-binding</keyword>
<dbReference type="InterPro" id="IPR005541">
    <property type="entry name" value="KNOX2"/>
</dbReference>
<comment type="similarity">
    <text evidence="6">Belongs to the TALE/KNOX homeobox family.</text>
</comment>
<dbReference type="InterPro" id="IPR001356">
    <property type="entry name" value="HD"/>
</dbReference>
<dbReference type="GO" id="GO:0005634">
    <property type="term" value="C:nucleus"/>
    <property type="evidence" value="ECO:0007669"/>
    <property type="project" value="UniProtKB-SubCell"/>
</dbReference>
<feature type="domain" description="Homeobox" evidence="8">
    <location>
        <begin position="291"/>
        <end position="354"/>
    </location>
</feature>
<evidence type="ECO:0000313" key="10">
    <source>
        <dbReference type="EMBL" id="GMI82733.1"/>
    </source>
</evidence>
<dbReference type="InterPro" id="IPR008422">
    <property type="entry name" value="KN_HD"/>
</dbReference>
<feature type="domain" description="ELK" evidence="9">
    <location>
        <begin position="271"/>
        <end position="291"/>
    </location>
</feature>
<dbReference type="Pfam" id="PF03789">
    <property type="entry name" value="ELK"/>
    <property type="match status" value="1"/>
</dbReference>
<evidence type="ECO:0000256" key="5">
    <source>
        <dbReference type="PROSITE-ProRule" id="PRU00108"/>
    </source>
</evidence>
<dbReference type="Pfam" id="PF03791">
    <property type="entry name" value="KNOX2"/>
    <property type="match status" value="1"/>
</dbReference>
<dbReference type="SMART" id="SM01188">
    <property type="entry name" value="ELK"/>
    <property type="match status" value="2"/>
</dbReference>
<evidence type="ECO:0000256" key="1">
    <source>
        <dbReference type="ARBA" id="ARBA00004123"/>
    </source>
</evidence>
<evidence type="ECO:0000313" key="11">
    <source>
        <dbReference type="Proteomes" id="UP001165190"/>
    </source>
</evidence>
<evidence type="ECO:0000256" key="6">
    <source>
        <dbReference type="PROSITE-ProRule" id="PRU00559"/>
    </source>
</evidence>
<dbReference type="CDD" id="cd00086">
    <property type="entry name" value="homeodomain"/>
    <property type="match status" value="1"/>
</dbReference>
<accession>A0A9W7HTZ9</accession>
<dbReference type="OrthoDB" id="10056939at2759"/>
<dbReference type="AlphaFoldDB" id="A0A9W7HTZ9"/>
<dbReference type="Gene3D" id="1.10.10.60">
    <property type="entry name" value="Homeodomain-like"/>
    <property type="match status" value="1"/>
</dbReference>
<dbReference type="SMART" id="SM00389">
    <property type="entry name" value="HOX"/>
    <property type="match status" value="1"/>
</dbReference>
<dbReference type="PROSITE" id="PS51213">
    <property type="entry name" value="ELK"/>
    <property type="match status" value="1"/>
</dbReference>
<dbReference type="InterPro" id="IPR005539">
    <property type="entry name" value="ELK_dom"/>
</dbReference>
<dbReference type="PROSITE" id="PS50071">
    <property type="entry name" value="HOMEOBOX_2"/>
    <property type="match status" value="1"/>
</dbReference>
<feature type="DNA-binding region" description="Homeobox; TALE-type" evidence="5">
    <location>
        <begin position="292"/>
        <end position="355"/>
    </location>
</feature>